<dbReference type="RefSeq" id="WP_230775917.1">
    <property type="nucleotide sequence ID" value="NZ_JAJMQV010000083.1"/>
</dbReference>
<evidence type="ECO:0000313" key="2">
    <source>
        <dbReference type="Proteomes" id="UP001239462"/>
    </source>
</evidence>
<gene>
    <name evidence="1" type="ORF">QTN89_16800</name>
</gene>
<accession>A0ABT7PL97</accession>
<protein>
    <submittedName>
        <fullName evidence="1">Uncharacterized protein</fullName>
    </submittedName>
</protein>
<dbReference type="Proteomes" id="UP001239462">
    <property type="component" value="Unassembled WGS sequence"/>
</dbReference>
<dbReference type="EMBL" id="JASZZN010000012">
    <property type="protein sequence ID" value="MDM4017108.1"/>
    <property type="molecule type" value="Genomic_DNA"/>
</dbReference>
<sequence>MAWVSAMFAGIQVAGMRFDSLAASPPMASAMSNDQPFMSAEQARQTVQELIDSSLQYCPRAYEGDKHWGDTKKVWAGIRVGREGLRITTHRRWKEVKHGLQTKYEVSLPGDPNAAPPIYVQVHSVTPNRPLDGGLCHGWKIHTDLIAPLDFKARIERWTRGLQFYSVEVTGKVKLGLKLVGRLDAYPDYGELPPAVIIDPSVEKADLTLMALDVDRVSKLGGEVAEQWGELVEKITRAVLLDDFNERLPDKLNRAIDKKRDRLRLSITDWIRKIQPS</sequence>
<organism evidence="1 2">
    <name type="scientific">Roseiconus lacunae</name>
    <dbReference type="NCBI Taxonomy" id="2605694"/>
    <lineage>
        <taxon>Bacteria</taxon>
        <taxon>Pseudomonadati</taxon>
        <taxon>Planctomycetota</taxon>
        <taxon>Planctomycetia</taxon>
        <taxon>Pirellulales</taxon>
        <taxon>Pirellulaceae</taxon>
        <taxon>Roseiconus</taxon>
    </lineage>
</organism>
<keyword evidence="2" id="KW-1185">Reference proteome</keyword>
<evidence type="ECO:0000313" key="1">
    <source>
        <dbReference type="EMBL" id="MDM4017108.1"/>
    </source>
</evidence>
<comment type="caution">
    <text evidence="1">The sequence shown here is derived from an EMBL/GenBank/DDBJ whole genome shotgun (WGS) entry which is preliminary data.</text>
</comment>
<proteinExistence type="predicted"/>
<name>A0ABT7PL97_9BACT</name>
<reference evidence="1 2" key="1">
    <citation type="submission" date="2023-06" db="EMBL/GenBank/DDBJ databases">
        <title>Roseiconus lacunae JC819 isolated from Gulf of Mannar region, Tamil Nadu.</title>
        <authorList>
            <person name="Pk S."/>
            <person name="Ch S."/>
            <person name="Ch V.R."/>
        </authorList>
    </citation>
    <scope>NUCLEOTIDE SEQUENCE [LARGE SCALE GENOMIC DNA]</scope>
    <source>
        <strain evidence="1 2">JC819</strain>
    </source>
</reference>